<proteinExistence type="predicted"/>
<protein>
    <submittedName>
        <fullName evidence="2">FxsA family protein</fullName>
    </submittedName>
</protein>
<evidence type="ECO:0000256" key="1">
    <source>
        <dbReference type="SAM" id="Phobius"/>
    </source>
</evidence>
<evidence type="ECO:0000313" key="3">
    <source>
        <dbReference type="Proteomes" id="UP001168167"/>
    </source>
</evidence>
<keyword evidence="3" id="KW-1185">Reference proteome</keyword>
<evidence type="ECO:0000313" key="2">
    <source>
        <dbReference type="EMBL" id="MDM5146951.1"/>
    </source>
</evidence>
<reference evidence="2" key="2">
    <citation type="journal article" date="2023" name="Microbiome">
        <title>Synthase-selected sorting approach identifies a beta-lactone synthase in a nudibranch symbiotic bacterium.</title>
        <authorList>
            <person name="Dzunkova M."/>
            <person name="La Clair J.J."/>
            <person name="Tyml T."/>
            <person name="Doud D."/>
            <person name="Schulz F."/>
            <person name="Piquer-Esteban S."/>
            <person name="Porcel Sanchis D."/>
            <person name="Osborn A."/>
            <person name="Robinson D."/>
            <person name="Louie K.B."/>
            <person name="Bowen B.P."/>
            <person name="Bowers R.M."/>
            <person name="Lee J."/>
            <person name="Arnau V."/>
            <person name="Diaz-Villanueva W."/>
            <person name="Stepanauskas R."/>
            <person name="Gosliner T."/>
            <person name="Date S.V."/>
            <person name="Northen T.R."/>
            <person name="Cheng J.F."/>
            <person name="Burkart M.D."/>
            <person name="Woyke T."/>
        </authorList>
    </citation>
    <scope>NUCLEOTIDE SEQUENCE</scope>
    <source>
        <strain evidence="2">Df01</strain>
    </source>
</reference>
<dbReference type="Proteomes" id="UP001168167">
    <property type="component" value="Unassembled WGS sequence"/>
</dbReference>
<keyword evidence="1" id="KW-0472">Membrane</keyword>
<feature type="transmembrane region" description="Helical" evidence="1">
    <location>
        <begin position="32"/>
        <end position="54"/>
    </location>
</feature>
<name>A0ABT7QJQ9_9GAMM</name>
<comment type="caution">
    <text evidence="2">The sequence shown here is derived from an EMBL/GenBank/DDBJ whole genome shotgun (WGS) entry which is preliminary data.</text>
</comment>
<keyword evidence="1" id="KW-1133">Transmembrane helix</keyword>
<sequence>MPFSLLFFIVLLLPVLEIYLLISWVVESPLVALLYLFITMGLGALLIKVAKIGFGEIIRIMREQSGAGLGALIGFGKLWAVGILLFFPGYLSDVLALAIALFPVKAQPTPNRPTDDGIVEAEAQIINDTQEDERRN</sequence>
<organism evidence="2 3">
    <name type="scientific">Candidatus Doriopsillibacter californiensis</name>
    <dbReference type="NCBI Taxonomy" id="2970740"/>
    <lineage>
        <taxon>Bacteria</taxon>
        <taxon>Pseudomonadati</taxon>
        <taxon>Pseudomonadota</taxon>
        <taxon>Gammaproteobacteria</taxon>
        <taxon>Candidatus Tethybacterales</taxon>
        <taxon>Candidatus Persebacteraceae</taxon>
        <taxon>Candidatus Doriopsillibacter</taxon>
    </lineage>
</organism>
<feature type="transmembrane region" description="Helical" evidence="1">
    <location>
        <begin position="66"/>
        <end position="87"/>
    </location>
</feature>
<feature type="transmembrane region" description="Helical" evidence="1">
    <location>
        <begin position="5"/>
        <end position="26"/>
    </location>
</feature>
<accession>A0ABT7QJQ9</accession>
<keyword evidence="1" id="KW-0812">Transmembrane</keyword>
<dbReference type="EMBL" id="JANQAO010000001">
    <property type="protein sequence ID" value="MDM5146951.1"/>
    <property type="molecule type" value="Genomic_DNA"/>
</dbReference>
<dbReference type="Pfam" id="PF04186">
    <property type="entry name" value="FxsA"/>
    <property type="match status" value="1"/>
</dbReference>
<dbReference type="InterPro" id="IPR007313">
    <property type="entry name" value="FxsA"/>
</dbReference>
<gene>
    <name evidence="2" type="ORF">NQX30_00925</name>
</gene>
<reference evidence="2" key="1">
    <citation type="submission" date="2022-08" db="EMBL/GenBank/DDBJ databases">
        <authorList>
            <person name="Dzunkova M."/>
            <person name="La Clair J."/>
            <person name="Tyml T."/>
            <person name="Doud D."/>
            <person name="Schulz F."/>
            <person name="Piquer S."/>
            <person name="Porcel Sanchis D."/>
            <person name="Osborn A."/>
            <person name="Robinson D."/>
            <person name="Louie K.B."/>
            <person name="Bowen B.P."/>
            <person name="Bowers R."/>
            <person name="Lee J."/>
            <person name="Arnau Llombart V."/>
            <person name="Diaz Villanueva W."/>
            <person name="Gosliner T."/>
            <person name="Northen T."/>
            <person name="Cheng J.-F."/>
            <person name="Burkart M.D."/>
            <person name="Woyke T."/>
        </authorList>
    </citation>
    <scope>NUCLEOTIDE SEQUENCE</scope>
    <source>
        <strain evidence="2">Df01</strain>
    </source>
</reference>